<dbReference type="eggNOG" id="COG0275">
    <property type="taxonomic scope" value="Bacteria"/>
</dbReference>
<dbReference type="GO" id="GO:0005737">
    <property type="term" value="C:cytoplasm"/>
    <property type="evidence" value="ECO:0007669"/>
    <property type="project" value="UniProtKB-SubCell"/>
</dbReference>
<feature type="binding site" evidence="6">
    <location>
        <begin position="25"/>
        <end position="27"/>
    </location>
    <ligand>
        <name>S-adenosyl-L-methionine</name>
        <dbReference type="ChEBI" id="CHEBI:59789"/>
    </ligand>
</feature>
<keyword evidence="8" id="KW-1185">Reference proteome</keyword>
<keyword evidence="6" id="KW-0963">Cytoplasm</keyword>
<name>L8JUE8_9BACT</name>
<evidence type="ECO:0000256" key="2">
    <source>
        <dbReference type="ARBA" id="ARBA00022552"/>
    </source>
</evidence>
<evidence type="ECO:0000256" key="3">
    <source>
        <dbReference type="ARBA" id="ARBA00022603"/>
    </source>
</evidence>
<evidence type="ECO:0000256" key="4">
    <source>
        <dbReference type="ARBA" id="ARBA00022679"/>
    </source>
</evidence>
<dbReference type="OrthoDB" id="9806637at2"/>
<dbReference type="Pfam" id="PF01795">
    <property type="entry name" value="Methyltransf_5"/>
    <property type="match status" value="1"/>
</dbReference>
<keyword evidence="3 6" id="KW-0489">Methyltransferase</keyword>
<dbReference type="InterPro" id="IPR023397">
    <property type="entry name" value="SAM-dep_MeTrfase_MraW_recog"/>
</dbReference>
<comment type="catalytic activity">
    <reaction evidence="6">
        <text>cytidine(1402) in 16S rRNA + S-adenosyl-L-methionine = N(4)-methylcytidine(1402) in 16S rRNA + S-adenosyl-L-homocysteine + H(+)</text>
        <dbReference type="Rhea" id="RHEA:42928"/>
        <dbReference type="Rhea" id="RHEA-COMP:10286"/>
        <dbReference type="Rhea" id="RHEA-COMP:10287"/>
        <dbReference type="ChEBI" id="CHEBI:15378"/>
        <dbReference type="ChEBI" id="CHEBI:57856"/>
        <dbReference type="ChEBI" id="CHEBI:59789"/>
        <dbReference type="ChEBI" id="CHEBI:74506"/>
        <dbReference type="ChEBI" id="CHEBI:82748"/>
        <dbReference type="EC" id="2.1.1.199"/>
    </reaction>
</comment>
<evidence type="ECO:0000313" key="7">
    <source>
        <dbReference type="EMBL" id="ELR71863.1"/>
    </source>
</evidence>
<keyword evidence="2 6" id="KW-0698">rRNA processing</keyword>
<dbReference type="PIRSF" id="PIRSF004486">
    <property type="entry name" value="MraW"/>
    <property type="match status" value="1"/>
</dbReference>
<comment type="function">
    <text evidence="6">Specifically methylates the N4 position of cytidine in position 1402 (C1402) of 16S rRNA.</text>
</comment>
<feature type="binding site" evidence="6">
    <location>
        <position position="68"/>
    </location>
    <ligand>
        <name>S-adenosyl-L-methionine</name>
        <dbReference type="ChEBI" id="CHEBI:59789"/>
    </ligand>
</feature>
<dbReference type="GO" id="GO:0071424">
    <property type="term" value="F:rRNA (cytosine-N4-)-methyltransferase activity"/>
    <property type="evidence" value="ECO:0007669"/>
    <property type="project" value="UniProtKB-UniRule"/>
</dbReference>
<dbReference type="PANTHER" id="PTHR11265">
    <property type="entry name" value="S-ADENOSYL-METHYLTRANSFERASE MRAW"/>
    <property type="match status" value="1"/>
</dbReference>
<dbReference type="EC" id="2.1.1.199" evidence="6"/>
<feature type="binding site" evidence="6">
    <location>
        <position position="44"/>
    </location>
    <ligand>
        <name>S-adenosyl-L-methionine</name>
        <dbReference type="ChEBI" id="CHEBI:59789"/>
    </ligand>
</feature>
<evidence type="ECO:0000256" key="6">
    <source>
        <dbReference type="HAMAP-Rule" id="MF_01007"/>
    </source>
</evidence>
<accession>L8JUE8</accession>
<dbReference type="InterPro" id="IPR002903">
    <property type="entry name" value="RsmH"/>
</dbReference>
<feature type="binding site" evidence="6">
    <location>
        <position position="96"/>
    </location>
    <ligand>
        <name>S-adenosyl-L-methionine</name>
        <dbReference type="ChEBI" id="CHEBI:59789"/>
    </ligand>
</feature>
<dbReference type="InterPro" id="IPR029063">
    <property type="entry name" value="SAM-dependent_MTases_sf"/>
</dbReference>
<dbReference type="SUPFAM" id="SSF81799">
    <property type="entry name" value="Putative methyltransferase TM0872, insert domain"/>
    <property type="match status" value="1"/>
</dbReference>
<dbReference type="STRING" id="1237149.C900_02238"/>
<evidence type="ECO:0000313" key="8">
    <source>
        <dbReference type="Proteomes" id="UP000011135"/>
    </source>
</evidence>
<sequence>MLKECIDGLDIKPDGVYVDLTFGGGGHSKAILEKLKGGHLYAFDQDQDAKQNAQQIKNSSFTFIEGNFRYLKRYLKMYGVKAVDGILGDLGVSSHQIDDAERGFSTRFDAELDMRMDRSAAKTARQVINEYSQEELHRILGMYGEVRNAKTLAAAIVAARVNAEISTINDLKHILSRYAKRGKENKYYAQVFQAIRIEVNEELKALEEMLEQSSEVLTKGGRLVIMSYHSLEDRLVKNFIQKGKLAGEVEKDFYGNVIRPFEAVTRKPTTASDEEIKENNRARSAKLRIAEKL</sequence>
<dbReference type="EMBL" id="AMZN01000032">
    <property type="protein sequence ID" value="ELR71863.1"/>
    <property type="molecule type" value="Genomic_DNA"/>
</dbReference>
<reference evidence="7 8" key="1">
    <citation type="submission" date="2012-12" db="EMBL/GenBank/DDBJ databases">
        <title>Genome assembly of Fulvivirga imtechensis AK7.</title>
        <authorList>
            <person name="Nupur N."/>
            <person name="Khatri I."/>
            <person name="Kumar R."/>
            <person name="Subramanian S."/>
            <person name="Pinnaka A."/>
        </authorList>
    </citation>
    <scope>NUCLEOTIDE SEQUENCE [LARGE SCALE GENOMIC DNA]</scope>
    <source>
        <strain evidence="7 8">AK7</strain>
    </source>
</reference>
<keyword evidence="4 6" id="KW-0808">Transferase</keyword>
<evidence type="ECO:0000256" key="5">
    <source>
        <dbReference type="ARBA" id="ARBA00022691"/>
    </source>
</evidence>
<gene>
    <name evidence="6" type="primary">rsmH</name>
    <name evidence="7" type="ORF">C900_02238</name>
</gene>
<dbReference type="SUPFAM" id="SSF53335">
    <property type="entry name" value="S-adenosyl-L-methionine-dependent methyltransferases"/>
    <property type="match status" value="1"/>
</dbReference>
<dbReference type="Proteomes" id="UP000011135">
    <property type="component" value="Unassembled WGS sequence"/>
</dbReference>
<dbReference type="PATRIC" id="fig|1237149.3.peg.2103"/>
<protein>
    <recommendedName>
        <fullName evidence="6">Ribosomal RNA small subunit methyltransferase H</fullName>
        <ecNumber evidence="6">2.1.1.199</ecNumber>
    </recommendedName>
    <alternativeName>
        <fullName evidence="6">16S rRNA m(4)C1402 methyltransferase</fullName>
    </alternativeName>
    <alternativeName>
        <fullName evidence="6">rRNA (cytosine-N(4)-)-methyltransferase RsmH</fullName>
    </alternativeName>
</protein>
<feature type="binding site" evidence="6">
    <location>
        <position position="89"/>
    </location>
    <ligand>
        <name>S-adenosyl-L-methionine</name>
        <dbReference type="ChEBI" id="CHEBI:59789"/>
    </ligand>
</feature>
<dbReference type="Gene3D" id="1.10.150.170">
    <property type="entry name" value="Putative methyltransferase TM0872, insert domain"/>
    <property type="match status" value="1"/>
</dbReference>
<dbReference type="HAMAP" id="MF_01007">
    <property type="entry name" value="16SrRNA_methyltr_H"/>
    <property type="match status" value="1"/>
</dbReference>
<keyword evidence="5 6" id="KW-0949">S-adenosyl-L-methionine</keyword>
<dbReference type="NCBIfam" id="TIGR00006">
    <property type="entry name" value="16S rRNA (cytosine(1402)-N(4))-methyltransferase RsmH"/>
    <property type="match status" value="1"/>
</dbReference>
<proteinExistence type="inferred from homology"/>
<comment type="caution">
    <text evidence="7">The sequence shown here is derived from an EMBL/GenBank/DDBJ whole genome shotgun (WGS) entry which is preliminary data.</text>
</comment>
<dbReference type="PANTHER" id="PTHR11265:SF0">
    <property type="entry name" value="12S RRNA N4-METHYLCYTIDINE METHYLTRANSFERASE"/>
    <property type="match status" value="1"/>
</dbReference>
<dbReference type="AlphaFoldDB" id="L8JUE8"/>
<comment type="similarity">
    <text evidence="1 6">Belongs to the methyltransferase superfamily. RsmH family.</text>
</comment>
<dbReference type="GO" id="GO:0070475">
    <property type="term" value="P:rRNA base methylation"/>
    <property type="evidence" value="ECO:0007669"/>
    <property type="project" value="UniProtKB-UniRule"/>
</dbReference>
<dbReference type="Gene3D" id="3.40.50.150">
    <property type="entry name" value="Vaccinia Virus protein VP39"/>
    <property type="match status" value="1"/>
</dbReference>
<evidence type="ECO:0000256" key="1">
    <source>
        <dbReference type="ARBA" id="ARBA00010396"/>
    </source>
</evidence>
<organism evidence="7 8">
    <name type="scientific">Fulvivirga imtechensis AK7</name>
    <dbReference type="NCBI Taxonomy" id="1237149"/>
    <lineage>
        <taxon>Bacteria</taxon>
        <taxon>Pseudomonadati</taxon>
        <taxon>Bacteroidota</taxon>
        <taxon>Cytophagia</taxon>
        <taxon>Cytophagales</taxon>
        <taxon>Fulvivirgaceae</taxon>
        <taxon>Fulvivirga</taxon>
    </lineage>
</organism>
<comment type="subcellular location">
    <subcellularLocation>
        <location evidence="6">Cytoplasm</location>
    </subcellularLocation>
</comment>